<dbReference type="Gene3D" id="3.30.70.270">
    <property type="match status" value="1"/>
</dbReference>
<dbReference type="GO" id="GO:0071897">
    <property type="term" value="P:DNA biosynthetic process"/>
    <property type="evidence" value="ECO:0007669"/>
    <property type="project" value="UniProtKB-ARBA"/>
</dbReference>
<evidence type="ECO:0000313" key="3">
    <source>
        <dbReference type="Proteomes" id="UP000440578"/>
    </source>
</evidence>
<gene>
    <name evidence="2" type="ORF">FJT64_003672</name>
</gene>
<reference evidence="2 3" key="1">
    <citation type="submission" date="2019-07" db="EMBL/GenBank/DDBJ databases">
        <title>Draft genome assembly of a fouling barnacle, Amphibalanus amphitrite (Darwin, 1854): The first reference genome for Thecostraca.</title>
        <authorList>
            <person name="Kim W."/>
        </authorList>
    </citation>
    <scope>NUCLEOTIDE SEQUENCE [LARGE SCALE GENOMIC DNA]</scope>
    <source>
        <strain evidence="2">SNU_AA5</strain>
        <tissue evidence="2">Soma without cirri and trophi</tissue>
    </source>
</reference>
<sequence>MTPFFAAGGQSLLADGVRDALQAAFALDEYAAYEAFAARRLMPGESADVFLADLRRLAALFGGVPERALACAFVAGLPDSVRQMIRAGCRADGLDLSSVLARARRYTLPEETDATAEADDYDKLKKKLTAYLSPVRNTVAERSAFHQMRMEASEDLEHFLGRLRAQIALCSYPATETDTELRDQCVLGCRAGLQEKLVQLAASKGDKLTLEEVRQAGRAHRDLQQLGAQLAATRAAERPAAVGDQPPYPPESRTPWTRWGGAAGQWPGSGAARRRALRPSPLHLTSFTGHVIPLIGEGQVSVRFRGRDHRLRLVVVDLPGERRLLGRDWMSALNISASGEAAVLTSDRAAWPQICRRSVIGTRRCSMAARGGSKGPRPHLVLKPDAQPVSRPDVKALRSILVSITYYQRLLPNLSTLLAPLYRLLQKGVPWEWSGECRRALTQLMVALRETLRLMVALKKALLRKKALKETRNWWWR</sequence>
<comment type="caution">
    <text evidence="2">The sequence shown here is derived from an EMBL/GenBank/DDBJ whole genome shotgun (WGS) entry which is preliminary data.</text>
</comment>
<keyword evidence="3" id="KW-1185">Reference proteome</keyword>
<evidence type="ECO:0000256" key="1">
    <source>
        <dbReference type="SAM" id="MobiDB-lite"/>
    </source>
</evidence>
<dbReference type="Proteomes" id="UP000440578">
    <property type="component" value="Unassembled WGS sequence"/>
</dbReference>
<evidence type="ECO:0000313" key="2">
    <source>
        <dbReference type="EMBL" id="KAF0298969.1"/>
    </source>
</evidence>
<organism evidence="2 3">
    <name type="scientific">Amphibalanus amphitrite</name>
    <name type="common">Striped barnacle</name>
    <name type="synonym">Balanus amphitrite</name>
    <dbReference type="NCBI Taxonomy" id="1232801"/>
    <lineage>
        <taxon>Eukaryota</taxon>
        <taxon>Metazoa</taxon>
        <taxon>Ecdysozoa</taxon>
        <taxon>Arthropoda</taxon>
        <taxon>Crustacea</taxon>
        <taxon>Multicrustacea</taxon>
        <taxon>Cirripedia</taxon>
        <taxon>Thoracica</taxon>
        <taxon>Thoracicalcarea</taxon>
        <taxon>Balanomorpha</taxon>
        <taxon>Balanoidea</taxon>
        <taxon>Balanidae</taxon>
        <taxon>Amphibalaninae</taxon>
        <taxon>Amphibalanus</taxon>
    </lineage>
</organism>
<feature type="region of interest" description="Disordered" evidence="1">
    <location>
        <begin position="234"/>
        <end position="274"/>
    </location>
</feature>
<dbReference type="InterPro" id="IPR043502">
    <property type="entry name" value="DNA/RNA_pol_sf"/>
</dbReference>
<dbReference type="PANTHER" id="PTHR33198">
    <property type="entry name" value="ANK_REP_REGION DOMAIN-CONTAINING PROTEIN-RELATED"/>
    <property type="match status" value="1"/>
</dbReference>
<dbReference type="OrthoDB" id="6380665at2759"/>
<dbReference type="AlphaFoldDB" id="A0A6A4W158"/>
<proteinExistence type="predicted"/>
<protein>
    <submittedName>
        <fullName evidence="2">Uncharacterized protein</fullName>
    </submittedName>
</protein>
<dbReference type="SUPFAM" id="SSF56672">
    <property type="entry name" value="DNA/RNA polymerases"/>
    <property type="match status" value="1"/>
</dbReference>
<name>A0A6A4W158_AMPAM</name>
<dbReference type="EMBL" id="VIIS01001399">
    <property type="protein sequence ID" value="KAF0298969.1"/>
    <property type="molecule type" value="Genomic_DNA"/>
</dbReference>
<dbReference type="InterPro" id="IPR043128">
    <property type="entry name" value="Rev_trsase/Diguanyl_cyclase"/>
</dbReference>
<accession>A0A6A4W158</accession>